<organism evidence="2 3">
    <name type="scientific">Pseudooceanicola atlanticus</name>
    <dbReference type="NCBI Taxonomy" id="1461694"/>
    <lineage>
        <taxon>Bacteria</taxon>
        <taxon>Pseudomonadati</taxon>
        <taxon>Pseudomonadota</taxon>
        <taxon>Alphaproteobacteria</taxon>
        <taxon>Rhodobacterales</taxon>
        <taxon>Paracoccaceae</taxon>
        <taxon>Pseudooceanicola</taxon>
    </lineage>
</organism>
<dbReference type="RefSeq" id="WP_043749090.1">
    <property type="nucleotide sequence ID" value="NZ_AQQX01000004.1"/>
</dbReference>
<dbReference type="STRING" id="1461694.ATO9_12090"/>
<dbReference type="PROSITE" id="PS51257">
    <property type="entry name" value="PROKAR_LIPOPROTEIN"/>
    <property type="match status" value="1"/>
</dbReference>
<dbReference type="OrthoDB" id="7877134at2"/>
<feature type="signal peptide" evidence="1">
    <location>
        <begin position="1"/>
        <end position="20"/>
    </location>
</feature>
<comment type="caution">
    <text evidence="2">The sequence shown here is derived from an EMBL/GenBank/DDBJ whole genome shotgun (WGS) entry which is preliminary data.</text>
</comment>
<name>A0A0A0EBW2_9RHOB</name>
<proteinExistence type="predicted"/>
<keyword evidence="3" id="KW-1185">Reference proteome</keyword>
<evidence type="ECO:0000313" key="2">
    <source>
        <dbReference type="EMBL" id="KGM48381.1"/>
    </source>
</evidence>
<dbReference type="eggNOG" id="ENOG5031949">
    <property type="taxonomic scope" value="Bacteria"/>
</dbReference>
<gene>
    <name evidence="2" type="ORF">ATO9_12090</name>
</gene>
<sequence>MTARAIICGMVAALSLSACAQFPELDRAIPADEQRGPYPDLVPVGGLLAQAENPRIEDDDADNLSARAAALKARAARLRAY</sequence>
<accession>A0A0A0EBW2</accession>
<dbReference type="EMBL" id="AQQX01000004">
    <property type="protein sequence ID" value="KGM48381.1"/>
    <property type="molecule type" value="Genomic_DNA"/>
</dbReference>
<keyword evidence="1" id="KW-0732">Signal</keyword>
<dbReference type="Proteomes" id="UP000030004">
    <property type="component" value="Unassembled WGS sequence"/>
</dbReference>
<dbReference type="AlphaFoldDB" id="A0A0A0EBW2"/>
<protein>
    <recommendedName>
        <fullName evidence="4">Lipoprotein</fullName>
    </recommendedName>
</protein>
<evidence type="ECO:0008006" key="4">
    <source>
        <dbReference type="Google" id="ProtNLM"/>
    </source>
</evidence>
<feature type="chain" id="PRO_5001961443" description="Lipoprotein" evidence="1">
    <location>
        <begin position="21"/>
        <end position="81"/>
    </location>
</feature>
<evidence type="ECO:0000313" key="3">
    <source>
        <dbReference type="Proteomes" id="UP000030004"/>
    </source>
</evidence>
<evidence type="ECO:0000256" key="1">
    <source>
        <dbReference type="SAM" id="SignalP"/>
    </source>
</evidence>
<reference evidence="2 3" key="1">
    <citation type="journal article" date="2015" name="Antonie Van Leeuwenhoek">
        <title>Pseudooceanicola atlanticus gen. nov. sp. nov., isolated from surface seawater of the Atlantic Ocean and reclassification of Oceanicola batsensis, Oceanicola marinus, Oceanicola nitratireducens, Oceanicola nanhaiensis, Oceanicola antarcticus and Oceanicola flagellatus, as Pseudooceanicola batsensis comb. nov., Pseudooceanicola marinus comb. nov., Pseudooceanicola nitratireducens comb. nov., Pseudooceanicola nanhaiensis comb. nov., Pseudooceanicola antarcticus comb. nov., and Pseudooceanicola flagellatus comb. nov.</title>
        <authorList>
            <person name="Lai Q."/>
            <person name="Li G."/>
            <person name="Liu X."/>
            <person name="Du Y."/>
            <person name="Sun F."/>
            <person name="Shao Z."/>
        </authorList>
    </citation>
    <scope>NUCLEOTIDE SEQUENCE [LARGE SCALE GENOMIC DNA]</scope>
    <source>
        <strain evidence="2 3">22II-s11g</strain>
    </source>
</reference>